<dbReference type="OrthoDB" id="1030692at2"/>
<dbReference type="PATRIC" id="fig|883096.3.peg.873"/>
<dbReference type="STRING" id="883096.HMPREF9699_00849"/>
<dbReference type="EMBL" id="AGYA01000019">
    <property type="protein sequence ID" value="EKB57363.1"/>
    <property type="molecule type" value="Genomic_DNA"/>
</dbReference>
<accession>K1M4P7</accession>
<gene>
    <name evidence="1" type="ORF">HMPREF9699_00849</name>
</gene>
<name>K1M4P7_9FLAO</name>
<evidence type="ECO:0000313" key="2">
    <source>
        <dbReference type="Proteomes" id="UP000006085"/>
    </source>
</evidence>
<organism evidence="1 2">
    <name type="scientific">Bergeyella zoohelcum ATCC 43767</name>
    <dbReference type="NCBI Taxonomy" id="883096"/>
    <lineage>
        <taxon>Bacteria</taxon>
        <taxon>Pseudomonadati</taxon>
        <taxon>Bacteroidota</taxon>
        <taxon>Flavobacteriia</taxon>
        <taxon>Flavobacteriales</taxon>
        <taxon>Weeksellaceae</taxon>
        <taxon>Bergeyella</taxon>
    </lineage>
</organism>
<evidence type="ECO:0000313" key="1">
    <source>
        <dbReference type="EMBL" id="EKB57363.1"/>
    </source>
</evidence>
<dbReference type="HOGENOM" id="CLU_126054_0_0_10"/>
<proteinExistence type="predicted"/>
<comment type="caution">
    <text evidence="1">The sequence shown here is derived from an EMBL/GenBank/DDBJ whole genome shotgun (WGS) entry which is preliminary data.</text>
</comment>
<sequence>MKIDFFNTNCNSFSSKKEFGLCDDPPPAKNPAYIDEKNGQNWIAVIENHHQTKVHFVAIDNCITLKRDDGTDVSKCDGLLYFDDTIIFVELKQRGGNPKGWKEKAVNQLKETIILFEQQQEAKKFKIKRAYTCNKKVRKSNEKNQNRMEKFKDDTGYVLSIQQRIEI</sequence>
<reference evidence="1 2" key="1">
    <citation type="submission" date="2012-07" db="EMBL/GenBank/DDBJ databases">
        <title>The Genome Sequence of Bergeyella zoohelcum ATCC 43767.</title>
        <authorList>
            <consortium name="The Broad Institute Genome Sequencing Platform"/>
            <person name="Earl A."/>
            <person name="Ward D."/>
            <person name="Feldgarden M."/>
            <person name="Gevers D."/>
            <person name="Huys G."/>
            <person name="Walker B."/>
            <person name="Young S.K."/>
            <person name="Zeng Q."/>
            <person name="Gargeya S."/>
            <person name="Fitzgerald M."/>
            <person name="Haas B."/>
            <person name="Abouelleil A."/>
            <person name="Alvarado L."/>
            <person name="Arachchi H.M."/>
            <person name="Berlin A.M."/>
            <person name="Chapman S.B."/>
            <person name="Goldberg J."/>
            <person name="Griggs A."/>
            <person name="Gujja S."/>
            <person name="Hansen M."/>
            <person name="Howarth C."/>
            <person name="Imamovic A."/>
            <person name="Larimer J."/>
            <person name="McCowen C."/>
            <person name="Montmayeur A."/>
            <person name="Murphy C."/>
            <person name="Neiman D."/>
            <person name="Pearson M."/>
            <person name="Priest M."/>
            <person name="Roberts A."/>
            <person name="Saif S."/>
            <person name="Shea T."/>
            <person name="Sisk P."/>
            <person name="Sykes S."/>
            <person name="Wortman J."/>
            <person name="Nusbaum C."/>
            <person name="Birren B."/>
        </authorList>
    </citation>
    <scope>NUCLEOTIDE SEQUENCE [LARGE SCALE GENOMIC DNA]</scope>
    <source>
        <strain evidence="1 2">ATCC 43767</strain>
    </source>
</reference>
<dbReference type="Proteomes" id="UP000006085">
    <property type="component" value="Unassembled WGS sequence"/>
</dbReference>
<protein>
    <submittedName>
        <fullName evidence="1">Uncharacterized protein</fullName>
    </submittedName>
</protein>
<dbReference type="RefSeq" id="WP_002662699.1">
    <property type="nucleotide sequence ID" value="NZ_JH932293.1"/>
</dbReference>
<dbReference type="AlphaFoldDB" id="K1M4P7"/>
<dbReference type="eggNOG" id="ENOG50315GI">
    <property type="taxonomic scope" value="Bacteria"/>
</dbReference>
<keyword evidence="2" id="KW-1185">Reference proteome</keyword>